<name>A0AAV7KDC5_9METZ</name>
<dbReference type="CDD" id="cd10492">
    <property type="entry name" value="MH1_SMAD_4"/>
    <property type="match status" value="1"/>
</dbReference>
<dbReference type="SUPFAM" id="SSF56366">
    <property type="entry name" value="SMAD MH1 domain"/>
    <property type="match status" value="1"/>
</dbReference>
<dbReference type="GO" id="GO:0071144">
    <property type="term" value="C:heteromeric SMAD protein complex"/>
    <property type="evidence" value="ECO:0007669"/>
    <property type="project" value="TreeGrafter"/>
</dbReference>
<dbReference type="FunFam" id="2.60.200.10:FF:000002">
    <property type="entry name" value="Mothers against decapentaplegic homolog"/>
    <property type="match status" value="1"/>
</dbReference>
<dbReference type="GO" id="GO:0009653">
    <property type="term" value="P:anatomical structure morphogenesis"/>
    <property type="evidence" value="ECO:0007669"/>
    <property type="project" value="TreeGrafter"/>
</dbReference>
<dbReference type="GO" id="GO:0030154">
    <property type="term" value="P:cell differentiation"/>
    <property type="evidence" value="ECO:0007669"/>
    <property type="project" value="TreeGrafter"/>
</dbReference>
<feature type="domain" description="MH2" evidence="11">
    <location>
        <begin position="358"/>
        <end position="585"/>
    </location>
</feature>
<accession>A0AAV7KDC5</accession>
<sequence>MDFHPTFLPISSTTMSDIPHHHSSLTFSSQLMPFKGIYSPSDLKVDHYLTMDCSLPVNTLVTPSFSLNNSGSIVHSQFDSVLPFTNPPTPMSDACISIVTSLLCHRKGGESETFARKAIESLVKKLKDKRDELESLVVAVTSGGAQPSKCVTIPRTLDGRLQVAGRKGFPHVIYSKLWRWPDLQKNELKHAKFCQYAFDLKCESVCVNPYHYERVVSLVSFPNSEPSSGILLHHTATPPLVLDHVNEEQVECLPSNLGNDLNPQVMLNPMIQHSRNSDMPFPSIPTLYFSSNSHSSPNDPLSIPISTGSKISESVINSPINLQDQTQSLLDSSMELKSSNSLLINQCILPKLPWPEYWCTISYFELESQVGELFKVPSHSSHVIIDGYVDPAPAGDRFCLGRLSNVHRNSETDRVRLHIGRGIKLEHHPSGDVHLCCLSEHSVFVQSFYLDREAGRPLGEAVHKIYPNAWLKVFDLASCYQEMQHQSLTAKTIHNVQTAAVQGANSVTNGPPSFKIRPDRFGGIGVDDLRKLCILRLSFVKGWGPDYRRSCIKETPCWIEVQLNRALQLLDTVLLNMPQDIPVQD</sequence>
<keyword evidence="13" id="KW-1185">Reference proteome</keyword>
<dbReference type="PANTHER" id="PTHR13703">
    <property type="entry name" value="SMAD"/>
    <property type="match status" value="1"/>
</dbReference>
<dbReference type="GO" id="GO:0046872">
    <property type="term" value="F:metal ion binding"/>
    <property type="evidence" value="ECO:0007669"/>
    <property type="project" value="UniProtKB-KW"/>
</dbReference>
<keyword evidence="8 9" id="KW-0539">Nucleus</keyword>
<dbReference type="PROSITE" id="PS51075">
    <property type="entry name" value="MH1"/>
    <property type="match status" value="1"/>
</dbReference>
<keyword evidence="2 9" id="KW-0963">Cytoplasm</keyword>
<keyword evidence="3" id="KW-0479">Metal-binding</keyword>
<evidence type="ECO:0000256" key="1">
    <source>
        <dbReference type="ARBA" id="ARBA00005545"/>
    </source>
</evidence>
<evidence type="ECO:0000256" key="3">
    <source>
        <dbReference type="ARBA" id="ARBA00022723"/>
    </source>
</evidence>
<evidence type="ECO:0000256" key="4">
    <source>
        <dbReference type="ARBA" id="ARBA00022833"/>
    </source>
</evidence>
<dbReference type="SMART" id="SM00523">
    <property type="entry name" value="DWA"/>
    <property type="match status" value="1"/>
</dbReference>
<dbReference type="PANTHER" id="PTHR13703:SF45">
    <property type="entry name" value="MOTHERS AGAINST DECAPENTAPLEGIC HOMOLOG"/>
    <property type="match status" value="1"/>
</dbReference>
<comment type="caution">
    <text evidence="12">The sequence shown here is derived from an EMBL/GenBank/DDBJ whole genome shotgun (WGS) entry which is preliminary data.</text>
</comment>
<keyword evidence="7 9" id="KW-0804">Transcription</keyword>
<dbReference type="GO" id="GO:0005737">
    <property type="term" value="C:cytoplasm"/>
    <property type="evidence" value="ECO:0007669"/>
    <property type="project" value="UniProtKB-SubCell"/>
</dbReference>
<comment type="similarity">
    <text evidence="1 9">Belongs to the dwarfin/SMAD family.</text>
</comment>
<evidence type="ECO:0000313" key="12">
    <source>
        <dbReference type="EMBL" id="KAI6658868.1"/>
    </source>
</evidence>
<dbReference type="SUPFAM" id="SSF49879">
    <property type="entry name" value="SMAD/FHA domain"/>
    <property type="match status" value="1"/>
</dbReference>
<dbReference type="InterPro" id="IPR036578">
    <property type="entry name" value="SMAD_MH1_sf"/>
</dbReference>
<dbReference type="SMART" id="SM00524">
    <property type="entry name" value="DWB"/>
    <property type="match status" value="1"/>
</dbReference>
<dbReference type="InterPro" id="IPR017855">
    <property type="entry name" value="SMAD-like_dom_sf"/>
</dbReference>
<evidence type="ECO:0000259" key="11">
    <source>
        <dbReference type="PROSITE" id="PS51076"/>
    </source>
</evidence>
<evidence type="ECO:0000259" key="10">
    <source>
        <dbReference type="PROSITE" id="PS51075"/>
    </source>
</evidence>
<dbReference type="PROSITE" id="PS51076">
    <property type="entry name" value="MH2"/>
    <property type="match status" value="1"/>
</dbReference>
<dbReference type="InterPro" id="IPR008984">
    <property type="entry name" value="SMAD_FHA_dom_sf"/>
</dbReference>
<dbReference type="GO" id="GO:0070411">
    <property type="term" value="F:I-SMAD binding"/>
    <property type="evidence" value="ECO:0007669"/>
    <property type="project" value="TreeGrafter"/>
</dbReference>
<comment type="subcellular location">
    <subcellularLocation>
        <location evidence="9">Cytoplasm</location>
    </subcellularLocation>
    <subcellularLocation>
        <location evidence="9">Nucleus</location>
    </subcellularLocation>
</comment>
<dbReference type="Proteomes" id="UP001165289">
    <property type="component" value="Unassembled WGS sequence"/>
</dbReference>
<evidence type="ECO:0000256" key="8">
    <source>
        <dbReference type="ARBA" id="ARBA00023242"/>
    </source>
</evidence>
<dbReference type="InterPro" id="IPR013019">
    <property type="entry name" value="MAD_homology_MH1"/>
</dbReference>
<dbReference type="FunFam" id="3.90.520.10:FF:000002">
    <property type="entry name" value="Mothers against decapentaplegic homolog"/>
    <property type="match status" value="1"/>
</dbReference>
<organism evidence="12 13">
    <name type="scientific">Oopsacas minuta</name>
    <dbReference type="NCBI Taxonomy" id="111878"/>
    <lineage>
        <taxon>Eukaryota</taxon>
        <taxon>Metazoa</taxon>
        <taxon>Porifera</taxon>
        <taxon>Hexactinellida</taxon>
        <taxon>Hexasterophora</taxon>
        <taxon>Lyssacinosida</taxon>
        <taxon>Leucopsacidae</taxon>
        <taxon>Oopsacas</taxon>
    </lineage>
</organism>
<dbReference type="Gene3D" id="3.90.520.10">
    <property type="entry name" value="SMAD MH1 domain"/>
    <property type="match status" value="1"/>
</dbReference>
<keyword evidence="4" id="KW-0862">Zinc</keyword>
<dbReference type="CDD" id="cd10498">
    <property type="entry name" value="MH2_SMAD_4"/>
    <property type="match status" value="1"/>
</dbReference>
<evidence type="ECO:0000256" key="5">
    <source>
        <dbReference type="ARBA" id="ARBA00023015"/>
    </source>
</evidence>
<dbReference type="Pfam" id="PF03166">
    <property type="entry name" value="MH2"/>
    <property type="match status" value="1"/>
</dbReference>
<feature type="domain" description="MH1" evidence="10">
    <location>
        <begin position="97"/>
        <end position="221"/>
    </location>
</feature>
<dbReference type="GO" id="GO:0000981">
    <property type="term" value="F:DNA-binding transcription factor activity, RNA polymerase II-specific"/>
    <property type="evidence" value="ECO:0007669"/>
    <property type="project" value="TreeGrafter"/>
</dbReference>
<evidence type="ECO:0000256" key="7">
    <source>
        <dbReference type="ARBA" id="ARBA00023163"/>
    </source>
</evidence>
<dbReference type="GO" id="GO:0000978">
    <property type="term" value="F:RNA polymerase II cis-regulatory region sequence-specific DNA binding"/>
    <property type="evidence" value="ECO:0007669"/>
    <property type="project" value="TreeGrafter"/>
</dbReference>
<dbReference type="AlphaFoldDB" id="A0AAV7KDC5"/>
<evidence type="ECO:0000256" key="6">
    <source>
        <dbReference type="ARBA" id="ARBA00023125"/>
    </source>
</evidence>
<keyword evidence="6" id="KW-0238">DNA-binding</keyword>
<evidence type="ECO:0000256" key="2">
    <source>
        <dbReference type="ARBA" id="ARBA00022490"/>
    </source>
</evidence>
<evidence type="ECO:0000256" key="9">
    <source>
        <dbReference type="RuleBase" id="RU361195"/>
    </source>
</evidence>
<gene>
    <name evidence="12" type="ORF">LOD99_15194</name>
</gene>
<keyword evidence="5 9" id="KW-0805">Transcription regulation</keyword>
<dbReference type="InterPro" id="IPR013790">
    <property type="entry name" value="Dwarfin"/>
</dbReference>
<dbReference type="Gene3D" id="2.60.200.10">
    <property type="match status" value="1"/>
</dbReference>
<dbReference type="EMBL" id="JAKMXF010000077">
    <property type="protein sequence ID" value="KAI6658868.1"/>
    <property type="molecule type" value="Genomic_DNA"/>
</dbReference>
<dbReference type="InterPro" id="IPR003619">
    <property type="entry name" value="MAD_homology1_Dwarfin-type"/>
</dbReference>
<dbReference type="Pfam" id="PF03165">
    <property type="entry name" value="MH1"/>
    <property type="match status" value="1"/>
</dbReference>
<dbReference type="GO" id="GO:0060395">
    <property type="term" value="P:SMAD protein signal transduction"/>
    <property type="evidence" value="ECO:0007669"/>
    <property type="project" value="TreeGrafter"/>
</dbReference>
<dbReference type="InterPro" id="IPR001132">
    <property type="entry name" value="SMAD_dom_Dwarfin-type"/>
</dbReference>
<evidence type="ECO:0000313" key="13">
    <source>
        <dbReference type="Proteomes" id="UP001165289"/>
    </source>
</evidence>
<reference evidence="12 13" key="1">
    <citation type="journal article" date="2023" name="BMC Biol.">
        <title>The compact genome of the sponge Oopsacas minuta (Hexactinellida) is lacking key metazoan core genes.</title>
        <authorList>
            <person name="Santini S."/>
            <person name="Schenkelaars Q."/>
            <person name="Jourda C."/>
            <person name="Duchesne M."/>
            <person name="Belahbib H."/>
            <person name="Rocher C."/>
            <person name="Selva M."/>
            <person name="Riesgo A."/>
            <person name="Vervoort M."/>
            <person name="Leys S.P."/>
            <person name="Kodjabachian L."/>
            <person name="Le Bivic A."/>
            <person name="Borchiellini C."/>
            <person name="Claverie J.M."/>
            <person name="Renard E."/>
        </authorList>
    </citation>
    <scope>NUCLEOTIDE SEQUENCE [LARGE SCALE GENOMIC DNA]</scope>
    <source>
        <strain evidence="12">SPO-2</strain>
    </source>
</reference>
<protein>
    <recommendedName>
        <fullName evidence="9">Mothers against decapentaplegic homolog</fullName>
        <shortName evidence="9">MAD homolog</shortName>
        <shortName evidence="9">Mothers against DPP homolog</shortName>
    </recommendedName>
    <alternativeName>
        <fullName evidence="9">SMAD family member</fullName>
    </alternativeName>
</protein>
<proteinExistence type="inferred from homology"/>